<dbReference type="RefSeq" id="WP_113608059.1">
    <property type="nucleotide sequence ID" value="NZ_POAF01000011.1"/>
</dbReference>
<dbReference type="PANTHER" id="PTHR37461:SF1">
    <property type="entry name" value="ANTI-SIGMA-K FACTOR RSKA"/>
    <property type="match status" value="1"/>
</dbReference>
<comment type="caution">
    <text evidence="13">The sequence shown here is derived from an EMBL/GenBank/DDBJ whole genome shotgun (WGS) entry which is preliminary data.</text>
</comment>
<evidence type="ECO:0000256" key="4">
    <source>
        <dbReference type="ARBA" id="ARBA00022692"/>
    </source>
</evidence>
<evidence type="ECO:0000256" key="6">
    <source>
        <dbReference type="ARBA" id="ARBA00023015"/>
    </source>
</evidence>
<dbReference type="InterPro" id="IPR018764">
    <property type="entry name" value="RskA_C"/>
</dbReference>
<evidence type="ECO:0000256" key="8">
    <source>
        <dbReference type="ARBA" id="ARBA00023163"/>
    </source>
</evidence>
<proteinExistence type="predicted"/>
<feature type="domain" description="Anti-sigma K factor RskA C-terminal" evidence="12">
    <location>
        <begin position="117"/>
        <end position="263"/>
    </location>
</feature>
<evidence type="ECO:0000256" key="2">
    <source>
        <dbReference type="ARBA" id="ARBA00004236"/>
    </source>
</evidence>
<dbReference type="PANTHER" id="PTHR37461">
    <property type="entry name" value="ANTI-SIGMA-K FACTOR RSKA"/>
    <property type="match status" value="1"/>
</dbReference>
<name>A0A365Y9B2_9MICC</name>
<evidence type="ECO:0000256" key="11">
    <source>
        <dbReference type="SAM" id="Phobius"/>
    </source>
</evidence>
<reference evidence="13 14" key="1">
    <citation type="submission" date="2018-01" db="EMBL/GenBank/DDBJ databases">
        <title>Glutamicibacter soli strain NHPC-3 Whole genome sequence and assembly.</title>
        <authorList>
            <person name="Choudhury P."/>
            <person name="Gupta D."/>
            <person name="Sengupta K."/>
            <person name="Jawed A."/>
            <person name="Sultana N."/>
            <person name="Saha P."/>
        </authorList>
    </citation>
    <scope>NUCLEOTIDE SEQUENCE [LARGE SCALE GENOMIC DNA]</scope>
    <source>
        <strain evidence="13 14">NHPC-3</strain>
    </source>
</reference>
<keyword evidence="14" id="KW-1185">Reference proteome</keyword>
<organism evidence="13 14">
    <name type="scientific">Glutamicibacter soli</name>
    <dbReference type="NCBI Taxonomy" id="453836"/>
    <lineage>
        <taxon>Bacteria</taxon>
        <taxon>Bacillati</taxon>
        <taxon>Actinomycetota</taxon>
        <taxon>Actinomycetes</taxon>
        <taxon>Micrococcales</taxon>
        <taxon>Micrococcaceae</taxon>
        <taxon>Glutamicibacter</taxon>
    </lineage>
</organism>
<evidence type="ECO:0000256" key="3">
    <source>
        <dbReference type="ARBA" id="ARBA00022475"/>
    </source>
</evidence>
<keyword evidence="5 11" id="KW-1133">Transmembrane helix</keyword>
<sequence length="268" mass="28576">MDKHKSELFSGFALNALNQTERDEVLQHAATSDTASQELDSLQQTAAYLGLTVPAIQPPPRIKTNVMDAIRTVEQIPASVPETQAVRFATEAKALPYPANAPAESMRKARKKSQKFFALAAGILLVASGALGAMVWNLNTQQQQMNTLIQATKSERDTMMQILSAPDMQSKSQTLDDGATIKLSYSAESGAMAVSTHSMPKLPEGKGYELWLISAEKATPAGMLDLSNASATAMITGSMEGITHFGITVEPATGSPAPTTEPILLQSL</sequence>
<protein>
    <recommendedName>
        <fullName evidence="10">Regulator of SigK</fullName>
    </recommendedName>
    <alternativeName>
        <fullName evidence="9">Sigma-K anti-sigma factor RskA</fullName>
    </alternativeName>
</protein>
<keyword evidence="7 11" id="KW-0472">Membrane</keyword>
<keyword evidence="3" id="KW-1003">Cell membrane</keyword>
<accession>A0A365Y9B2</accession>
<keyword evidence="6" id="KW-0805">Transcription regulation</keyword>
<evidence type="ECO:0000256" key="9">
    <source>
        <dbReference type="ARBA" id="ARBA00029829"/>
    </source>
</evidence>
<dbReference type="InterPro" id="IPR051474">
    <property type="entry name" value="Anti-sigma-K/W_factor"/>
</dbReference>
<evidence type="ECO:0000256" key="1">
    <source>
        <dbReference type="ARBA" id="ARBA00004167"/>
    </source>
</evidence>
<evidence type="ECO:0000256" key="7">
    <source>
        <dbReference type="ARBA" id="ARBA00023136"/>
    </source>
</evidence>
<dbReference type="GO" id="GO:0006417">
    <property type="term" value="P:regulation of translation"/>
    <property type="evidence" value="ECO:0007669"/>
    <property type="project" value="TreeGrafter"/>
</dbReference>
<dbReference type="Gene3D" id="1.10.10.1320">
    <property type="entry name" value="Anti-sigma factor, zinc-finger domain"/>
    <property type="match status" value="1"/>
</dbReference>
<dbReference type="InterPro" id="IPR041916">
    <property type="entry name" value="Anti_sigma_zinc_sf"/>
</dbReference>
<keyword evidence="4 11" id="KW-0812">Transmembrane</keyword>
<evidence type="ECO:0000256" key="10">
    <source>
        <dbReference type="ARBA" id="ARBA00030803"/>
    </source>
</evidence>
<evidence type="ECO:0000313" key="13">
    <source>
        <dbReference type="EMBL" id="RBL98909.1"/>
    </source>
</evidence>
<dbReference type="GO" id="GO:0016989">
    <property type="term" value="F:sigma factor antagonist activity"/>
    <property type="evidence" value="ECO:0007669"/>
    <property type="project" value="TreeGrafter"/>
</dbReference>
<evidence type="ECO:0000313" key="14">
    <source>
        <dbReference type="Proteomes" id="UP000252167"/>
    </source>
</evidence>
<dbReference type="AlphaFoldDB" id="A0A365Y9B2"/>
<keyword evidence="8" id="KW-0804">Transcription</keyword>
<dbReference type="Pfam" id="PF10099">
    <property type="entry name" value="RskA_C"/>
    <property type="match status" value="1"/>
</dbReference>
<evidence type="ECO:0000256" key="5">
    <source>
        <dbReference type="ARBA" id="ARBA00022989"/>
    </source>
</evidence>
<dbReference type="Proteomes" id="UP000252167">
    <property type="component" value="Unassembled WGS sequence"/>
</dbReference>
<comment type="subcellular location">
    <subcellularLocation>
        <location evidence="2">Cell membrane</location>
    </subcellularLocation>
    <subcellularLocation>
        <location evidence="1">Membrane</location>
        <topology evidence="1">Single-pass membrane protein</topology>
    </subcellularLocation>
</comment>
<dbReference type="GO" id="GO:0005886">
    <property type="term" value="C:plasma membrane"/>
    <property type="evidence" value="ECO:0007669"/>
    <property type="project" value="UniProtKB-SubCell"/>
</dbReference>
<feature type="transmembrane region" description="Helical" evidence="11">
    <location>
        <begin position="116"/>
        <end position="136"/>
    </location>
</feature>
<gene>
    <name evidence="13" type="ORF">C1H84_16865</name>
</gene>
<dbReference type="EMBL" id="POAF01000011">
    <property type="protein sequence ID" value="RBL98909.1"/>
    <property type="molecule type" value="Genomic_DNA"/>
</dbReference>
<evidence type="ECO:0000259" key="12">
    <source>
        <dbReference type="Pfam" id="PF10099"/>
    </source>
</evidence>